<feature type="short sequence motif" description="Gly-cisPro motif, important for rejection of L-amino acids" evidence="2">
    <location>
        <begin position="136"/>
        <end position="137"/>
    </location>
</feature>
<dbReference type="PANTHER" id="PTHR10472:SF5">
    <property type="entry name" value="D-AMINOACYL-TRNA DEACYLASE 1"/>
    <property type="match status" value="1"/>
</dbReference>
<dbReference type="FunFam" id="3.50.80.10:FF:000001">
    <property type="entry name" value="D-aminoacyl-tRNA deacylase"/>
    <property type="match status" value="1"/>
</dbReference>
<keyword evidence="2" id="KW-0378">Hydrolase</keyword>
<dbReference type="GO" id="GO:0019478">
    <property type="term" value="P:D-amino acid catabolic process"/>
    <property type="evidence" value="ECO:0007669"/>
    <property type="project" value="UniProtKB-UniRule"/>
</dbReference>
<accession>A0A101I8G0</accession>
<dbReference type="Proteomes" id="UP000055014">
    <property type="component" value="Unassembled WGS sequence"/>
</dbReference>
<dbReference type="Pfam" id="PF02580">
    <property type="entry name" value="Tyr_Deacylase"/>
    <property type="match status" value="1"/>
</dbReference>
<dbReference type="GO" id="GO:0000049">
    <property type="term" value="F:tRNA binding"/>
    <property type="evidence" value="ECO:0007669"/>
    <property type="project" value="UniProtKB-UniRule"/>
</dbReference>
<evidence type="ECO:0000313" key="5">
    <source>
        <dbReference type="Proteomes" id="UP000055014"/>
    </source>
</evidence>
<proteinExistence type="inferred from homology"/>
<dbReference type="PATRIC" id="fig|1236046.5.peg.1615"/>
<keyword evidence="2" id="KW-0820">tRNA-binding</keyword>
<reference evidence="3 6" key="3">
    <citation type="journal article" date="2018" name="Nat. Biotechnol.">
        <title>A standardized bacterial taxonomy based on genome phylogeny substantially revises the tree of life.</title>
        <authorList>
            <person name="Parks D.H."/>
            <person name="Chuvochina M."/>
            <person name="Waite D.W."/>
            <person name="Rinke C."/>
            <person name="Skarshewski A."/>
            <person name="Chaumeil P.A."/>
            <person name="Hugenholtz P."/>
        </authorList>
    </citation>
    <scope>NUCLEOTIDE SEQUENCE [LARGE SCALE GENOMIC DNA]</scope>
    <source>
        <strain evidence="3">UBA9905</strain>
    </source>
</reference>
<evidence type="ECO:0000256" key="1">
    <source>
        <dbReference type="ARBA" id="ARBA00009673"/>
    </source>
</evidence>
<dbReference type="NCBIfam" id="TIGR00256">
    <property type="entry name" value="D-aminoacyl-tRNA deacylase"/>
    <property type="match status" value="1"/>
</dbReference>
<organism evidence="4 5">
    <name type="scientific">Mesotoga infera</name>
    <dbReference type="NCBI Taxonomy" id="1236046"/>
    <lineage>
        <taxon>Bacteria</taxon>
        <taxon>Thermotogati</taxon>
        <taxon>Thermotogota</taxon>
        <taxon>Thermotogae</taxon>
        <taxon>Kosmotogales</taxon>
        <taxon>Kosmotogaceae</taxon>
        <taxon>Mesotoga</taxon>
    </lineage>
</organism>
<evidence type="ECO:0000256" key="2">
    <source>
        <dbReference type="HAMAP-Rule" id="MF_00518"/>
    </source>
</evidence>
<comment type="subcellular location">
    <subcellularLocation>
        <location evidence="2">Cytoplasm</location>
    </subcellularLocation>
</comment>
<dbReference type="InterPro" id="IPR003732">
    <property type="entry name" value="Daa-tRNA_deacyls_DTD"/>
</dbReference>
<dbReference type="EMBL" id="DQBS01000174">
    <property type="protein sequence ID" value="HCO70453.1"/>
    <property type="molecule type" value="Genomic_DNA"/>
</dbReference>
<comment type="domain">
    <text evidence="2">A Gly-cisPro motif from one monomer fits into the active site of the other monomer to allow specific chiral rejection of L-amino acids.</text>
</comment>
<dbReference type="EC" id="3.1.1.-" evidence="2"/>
<dbReference type="EMBL" id="LGGW01000024">
    <property type="protein sequence ID" value="KUK90677.1"/>
    <property type="molecule type" value="Genomic_DNA"/>
</dbReference>
<reference evidence="5" key="2">
    <citation type="journal article" date="2015" name="MBio">
        <title>Genome-Resolved Metagenomic Analysis Reveals Roles for Candidate Phyla and Other Microbial Community Members in Biogeochemical Transformations in Oil Reservoirs.</title>
        <authorList>
            <person name="Hu P."/>
            <person name="Tom L."/>
            <person name="Singh A."/>
            <person name="Thomas B.C."/>
            <person name="Baker B.J."/>
            <person name="Piceno Y.M."/>
            <person name="Andersen G.L."/>
            <person name="Banfield J.F."/>
        </authorList>
    </citation>
    <scope>NUCLEOTIDE SEQUENCE [LARGE SCALE GENOMIC DNA]</scope>
</reference>
<protein>
    <recommendedName>
        <fullName evidence="2">D-aminoacyl-tRNA deacylase</fullName>
        <shortName evidence="2">DTD</shortName>
        <ecNumber evidence="2">3.1.1.96</ecNumber>
    </recommendedName>
    <alternativeName>
        <fullName evidence="2">Gly-tRNA(Ala) deacylase</fullName>
        <ecNumber evidence="2">3.1.1.-</ecNumber>
    </alternativeName>
</protein>
<dbReference type="GO" id="GO:0043908">
    <property type="term" value="F:Ser(Gly)-tRNA(Ala) hydrolase activity"/>
    <property type="evidence" value="ECO:0007669"/>
    <property type="project" value="UniProtKB-UniRule"/>
</dbReference>
<comment type="subunit">
    <text evidence="2">Homodimer.</text>
</comment>
<comment type="caution">
    <text evidence="4">The sequence shown here is derived from an EMBL/GenBank/DDBJ whole genome shotgun (WGS) entry which is preliminary data.</text>
</comment>
<keyword evidence="2" id="KW-0694">RNA-binding</keyword>
<dbReference type="GO" id="GO:0051500">
    <property type="term" value="F:D-tyrosyl-tRNA(Tyr) deacylase activity"/>
    <property type="evidence" value="ECO:0007669"/>
    <property type="project" value="TreeGrafter"/>
</dbReference>
<gene>
    <name evidence="2" type="primary">dtd</name>
    <name evidence="3" type="ORF">DIT26_07770</name>
    <name evidence="4" type="ORF">XE02_0442</name>
</gene>
<dbReference type="AlphaFoldDB" id="A0A101I8G0"/>
<keyword evidence="2" id="KW-0963">Cytoplasm</keyword>
<dbReference type="GO" id="GO:0106026">
    <property type="term" value="F:Gly-tRNA(Ala) deacylase activity"/>
    <property type="evidence" value="ECO:0007669"/>
    <property type="project" value="UniProtKB-UniRule"/>
</dbReference>
<comment type="catalytic activity">
    <reaction evidence="2">
        <text>glycyl-tRNA(Ala) + H2O = tRNA(Ala) + glycine + H(+)</text>
        <dbReference type="Rhea" id="RHEA:53744"/>
        <dbReference type="Rhea" id="RHEA-COMP:9657"/>
        <dbReference type="Rhea" id="RHEA-COMP:13640"/>
        <dbReference type="ChEBI" id="CHEBI:15377"/>
        <dbReference type="ChEBI" id="CHEBI:15378"/>
        <dbReference type="ChEBI" id="CHEBI:57305"/>
        <dbReference type="ChEBI" id="CHEBI:78442"/>
        <dbReference type="ChEBI" id="CHEBI:78522"/>
    </reaction>
</comment>
<comment type="catalytic activity">
    <reaction evidence="2">
        <text>a D-aminoacyl-tRNA + H2O = a tRNA + a D-alpha-amino acid + H(+)</text>
        <dbReference type="Rhea" id="RHEA:13953"/>
        <dbReference type="Rhea" id="RHEA-COMP:10123"/>
        <dbReference type="Rhea" id="RHEA-COMP:10124"/>
        <dbReference type="ChEBI" id="CHEBI:15377"/>
        <dbReference type="ChEBI" id="CHEBI:15378"/>
        <dbReference type="ChEBI" id="CHEBI:59871"/>
        <dbReference type="ChEBI" id="CHEBI:78442"/>
        <dbReference type="ChEBI" id="CHEBI:79333"/>
        <dbReference type="EC" id="3.1.1.96"/>
    </reaction>
</comment>
<comment type="function">
    <text evidence="2">An aminoacyl-tRNA editing enzyme that deacylates mischarged D-aminoacyl-tRNAs. Also deacylates mischarged glycyl-tRNA(Ala), protecting cells against glycine mischarging by AlaRS. Acts via tRNA-based rather than protein-based catalysis; rejects L-amino acids rather than detecting D-amino acids in the active site. By recycling D-aminoacyl-tRNA to D-amino acids and free tRNA molecules, this enzyme counteracts the toxicity associated with the formation of D-aminoacyl-tRNA entities in vivo and helps enforce protein L-homochirality.</text>
</comment>
<evidence type="ECO:0000313" key="6">
    <source>
        <dbReference type="Proteomes" id="UP000264215"/>
    </source>
</evidence>
<evidence type="ECO:0000313" key="3">
    <source>
        <dbReference type="EMBL" id="HCO70453.1"/>
    </source>
</evidence>
<dbReference type="CDD" id="cd00563">
    <property type="entry name" value="Dtyr_deacylase"/>
    <property type="match status" value="1"/>
</dbReference>
<dbReference type="EC" id="3.1.1.96" evidence="2"/>
<sequence length="148" mass="16293">MRAVVQRVNRASVLVDGKVTGKIDKGLLVLVGVGREDSRKDAEWLVDKTLNLRIFEDENGKMNLSLIDVSGALLAISQFTIMGDARKGRRPSFTDAAEPEVAIDLFNYFLQTASKTVKVETGVFQAHMNVELVNSGPVTILLDSKRVF</sequence>
<reference evidence="4" key="1">
    <citation type="journal article" date="2015" name="MBio">
        <title>Genome-resolved metagenomic analysis reveals roles for candidate phyla and other microbial community members in biogeochemical transformations in oil reservoirs.</title>
        <authorList>
            <person name="Hu P."/>
            <person name="Tom L."/>
            <person name="Singh A."/>
            <person name="Thomas B.C."/>
            <person name="Baker B.J."/>
            <person name="Piceno Y.M."/>
            <person name="Andersen G.L."/>
            <person name="Banfield J.F."/>
        </authorList>
    </citation>
    <scope>NUCLEOTIDE SEQUENCE [LARGE SCALE GENOMIC DNA]</scope>
    <source>
        <strain evidence="4">46_70</strain>
    </source>
</reference>
<name>A0A101I8G0_9BACT</name>
<dbReference type="GO" id="GO:0005737">
    <property type="term" value="C:cytoplasm"/>
    <property type="evidence" value="ECO:0007669"/>
    <property type="project" value="UniProtKB-SubCell"/>
</dbReference>
<dbReference type="InterPro" id="IPR023509">
    <property type="entry name" value="DTD-like_sf"/>
</dbReference>
<dbReference type="SUPFAM" id="SSF69500">
    <property type="entry name" value="DTD-like"/>
    <property type="match status" value="1"/>
</dbReference>
<comment type="similarity">
    <text evidence="1 2">Belongs to the DTD family.</text>
</comment>
<dbReference type="Proteomes" id="UP000264215">
    <property type="component" value="Unassembled WGS sequence"/>
</dbReference>
<dbReference type="Gene3D" id="3.50.80.10">
    <property type="entry name" value="D-tyrosyl-tRNA(Tyr) deacylase"/>
    <property type="match status" value="1"/>
</dbReference>
<dbReference type="HAMAP" id="MF_00518">
    <property type="entry name" value="Deacylase_Dtd"/>
    <property type="match status" value="1"/>
</dbReference>
<dbReference type="PANTHER" id="PTHR10472">
    <property type="entry name" value="D-TYROSYL-TRNA TYR DEACYLASE"/>
    <property type="match status" value="1"/>
</dbReference>
<evidence type="ECO:0000313" key="4">
    <source>
        <dbReference type="EMBL" id="KUK90677.1"/>
    </source>
</evidence>